<organism evidence="1 2">
    <name type="scientific">Exserohilum turcicum (strain 28A)</name>
    <name type="common">Northern leaf blight fungus</name>
    <name type="synonym">Setosphaeria turcica</name>
    <dbReference type="NCBI Taxonomy" id="671987"/>
    <lineage>
        <taxon>Eukaryota</taxon>
        <taxon>Fungi</taxon>
        <taxon>Dikarya</taxon>
        <taxon>Ascomycota</taxon>
        <taxon>Pezizomycotina</taxon>
        <taxon>Dothideomycetes</taxon>
        <taxon>Pleosporomycetidae</taxon>
        <taxon>Pleosporales</taxon>
        <taxon>Pleosporineae</taxon>
        <taxon>Pleosporaceae</taxon>
        <taxon>Exserohilum</taxon>
    </lineage>
</organism>
<dbReference type="HOGENOM" id="CLU_1343985_0_0_1"/>
<accession>R0KAJ1</accession>
<keyword evidence="2" id="KW-1185">Reference proteome</keyword>
<evidence type="ECO:0000313" key="1">
    <source>
        <dbReference type="EMBL" id="EOA85247.1"/>
    </source>
</evidence>
<evidence type="ECO:0000313" key="2">
    <source>
        <dbReference type="Proteomes" id="UP000016935"/>
    </source>
</evidence>
<name>R0KAJ1_EXST2</name>
<dbReference type="GeneID" id="19403654"/>
<dbReference type="AlphaFoldDB" id="R0KAJ1"/>
<reference evidence="1 2" key="1">
    <citation type="journal article" date="2012" name="PLoS Pathog.">
        <title>Diverse lifestyles and strategies of plant pathogenesis encoded in the genomes of eighteen Dothideomycetes fungi.</title>
        <authorList>
            <person name="Ohm R.A."/>
            <person name="Feau N."/>
            <person name="Henrissat B."/>
            <person name="Schoch C.L."/>
            <person name="Horwitz B.A."/>
            <person name="Barry K.W."/>
            <person name="Condon B.J."/>
            <person name="Copeland A.C."/>
            <person name="Dhillon B."/>
            <person name="Glaser F."/>
            <person name="Hesse C.N."/>
            <person name="Kosti I."/>
            <person name="LaButti K."/>
            <person name="Lindquist E.A."/>
            <person name="Lucas S."/>
            <person name="Salamov A.A."/>
            <person name="Bradshaw R.E."/>
            <person name="Ciuffetti L."/>
            <person name="Hamelin R.C."/>
            <person name="Kema G.H.J."/>
            <person name="Lawrence C."/>
            <person name="Scott J.A."/>
            <person name="Spatafora J.W."/>
            <person name="Turgeon B.G."/>
            <person name="de Wit P.J.G.M."/>
            <person name="Zhong S."/>
            <person name="Goodwin S.B."/>
            <person name="Grigoriev I.V."/>
        </authorList>
    </citation>
    <scope>NUCLEOTIDE SEQUENCE [LARGE SCALE GENOMIC DNA]</scope>
    <source>
        <strain evidence="2">28A</strain>
    </source>
</reference>
<sequence length="204" mass="22180">MADSRVRVSGDGDGQVAILDCGLACFGVDARLPRASASRDDGYVAVQCRCPRETSGRYRPVNGGGCAEVGEASVCPWRQDRDARTSVQGGKSRCDGPETPGHRQALVGRFWRCRRLPALRLHTQSRASSFAAAARRTRRFWIKTQALRIALPLRAQGHAVRVTEAEGSSLDHHARLRLALVDGVAHTVAKARCIVCVKAMHDRG</sequence>
<gene>
    <name evidence="1" type="ORF">SETTUDRAFT_32463</name>
</gene>
<dbReference type="RefSeq" id="XP_008027032.1">
    <property type="nucleotide sequence ID" value="XM_008028841.1"/>
</dbReference>
<dbReference type="Proteomes" id="UP000016935">
    <property type="component" value="Unassembled WGS sequence"/>
</dbReference>
<proteinExistence type="predicted"/>
<protein>
    <submittedName>
        <fullName evidence="1">Uncharacterized protein</fullName>
    </submittedName>
</protein>
<dbReference type="EMBL" id="KB908703">
    <property type="protein sequence ID" value="EOA85247.1"/>
    <property type="molecule type" value="Genomic_DNA"/>
</dbReference>
<reference evidence="1 2" key="2">
    <citation type="journal article" date="2013" name="PLoS Genet.">
        <title>Comparative genome structure, secondary metabolite, and effector coding capacity across Cochliobolus pathogens.</title>
        <authorList>
            <person name="Condon B.J."/>
            <person name="Leng Y."/>
            <person name="Wu D."/>
            <person name="Bushley K.E."/>
            <person name="Ohm R.A."/>
            <person name="Otillar R."/>
            <person name="Martin J."/>
            <person name="Schackwitz W."/>
            <person name="Grimwood J."/>
            <person name="MohdZainudin N."/>
            <person name="Xue C."/>
            <person name="Wang R."/>
            <person name="Manning V.A."/>
            <person name="Dhillon B."/>
            <person name="Tu Z.J."/>
            <person name="Steffenson B.J."/>
            <person name="Salamov A."/>
            <person name="Sun H."/>
            <person name="Lowry S."/>
            <person name="LaButti K."/>
            <person name="Han J."/>
            <person name="Copeland A."/>
            <person name="Lindquist E."/>
            <person name="Barry K."/>
            <person name="Schmutz J."/>
            <person name="Baker S.E."/>
            <person name="Ciuffetti L.M."/>
            <person name="Grigoriev I.V."/>
            <person name="Zhong S."/>
            <person name="Turgeon B.G."/>
        </authorList>
    </citation>
    <scope>NUCLEOTIDE SEQUENCE [LARGE SCALE GENOMIC DNA]</scope>
    <source>
        <strain evidence="2">28A</strain>
    </source>
</reference>